<reference evidence="4 5" key="1">
    <citation type="journal article" date="2018" name="Genome Biol. Evol.">
        <title>Multiple Roots of Fruiting Body Formation in Amoebozoa.</title>
        <authorList>
            <person name="Hillmann F."/>
            <person name="Forbes G."/>
            <person name="Novohradska S."/>
            <person name="Ferling I."/>
            <person name="Riege K."/>
            <person name="Groth M."/>
            <person name="Westermann M."/>
            <person name="Marz M."/>
            <person name="Spaller T."/>
            <person name="Winckler T."/>
            <person name="Schaap P."/>
            <person name="Glockner G."/>
        </authorList>
    </citation>
    <scope>NUCLEOTIDE SEQUENCE [LARGE SCALE GENOMIC DNA]</scope>
    <source>
        <strain evidence="4 5">Jena</strain>
    </source>
</reference>
<evidence type="ECO:0000256" key="1">
    <source>
        <dbReference type="ARBA" id="ARBA00022679"/>
    </source>
</evidence>
<dbReference type="Gene3D" id="3.40.630.30">
    <property type="match status" value="1"/>
</dbReference>
<dbReference type="InterPro" id="IPR016181">
    <property type="entry name" value="Acyl_CoA_acyltransferase"/>
</dbReference>
<dbReference type="InParanoid" id="A0A2P6NKM9"/>
<keyword evidence="2" id="KW-0012">Acyltransferase</keyword>
<accession>A0A2P6NKM9</accession>
<protein>
    <recommendedName>
        <fullName evidence="3">N-acetyltransferase domain-containing protein</fullName>
    </recommendedName>
</protein>
<dbReference type="GO" id="GO:0031415">
    <property type="term" value="C:NatA complex"/>
    <property type="evidence" value="ECO:0007669"/>
    <property type="project" value="TreeGrafter"/>
</dbReference>
<feature type="domain" description="N-acetyltransferase" evidence="3">
    <location>
        <begin position="3"/>
        <end position="154"/>
    </location>
</feature>
<dbReference type="Proteomes" id="UP000241769">
    <property type="component" value="Unassembled WGS sequence"/>
</dbReference>
<evidence type="ECO:0000259" key="3">
    <source>
        <dbReference type="PROSITE" id="PS51186"/>
    </source>
</evidence>
<comment type="caution">
    <text evidence="4">The sequence shown here is derived from an EMBL/GenBank/DDBJ whole genome shotgun (WGS) entry which is preliminary data.</text>
</comment>
<dbReference type="GO" id="GO:0007064">
    <property type="term" value="P:mitotic sister chromatid cohesion"/>
    <property type="evidence" value="ECO:0007669"/>
    <property type="project" value="TreeGrafter"/>
</dbReference>
<name>A0A2P6NKM9_9EUKA</name>
<proteinExistence type="predicted"/>
<organism evidence="4 5">
    <name type="scientific">Planoprotostelium fungivorum</name>
    <dbReference type="NCBI Taxonomy" id="1890364"/>
    <lineage>
        <taxon>Eukaryota</taxon>
        <taxon>Amoebozoa</taxon>
        <taxon>Evosea</taxon>
        <taxon>Variosea</taxon>
        <taxon>Cavosteliida</taxon>
        <taxon>Cavosteliaceae</taxon>
        <taxon>Planoprotostelium</taxon>
    </lineage>
</organism>
<evidence type="ECO:0000313" key="4">
    <source>
        <dbReference type="EMBL" id="PRP84479.1"/>
    </source>
</evidence>
<evidence type="ECO:0000313" key="5">
    <source>
        <dbReference type="Proteomes" id="UP000241769"/>
    </source>
</evidence>
<dbReference type="PROSITE" id="PS51186">
    <property type="entry name" value="GNAT"/>
    <property type="match status" value="1"/>
</dbReference>
<dbReference type="STRING" id="1890364.A0A2P6NKM9"/>
<evidence type="ECO:0000256" key="2">
    <source>
        <dbReference type="ARBA" id="ARBA00023315"/>
    </source>
</evidence>
<dbReference type="PANTHER" id="PTHR42919:SF8">
    <property type="entry name" value="N-ALPHA-ACETYLTRANSFERASE 50"/>
    <property type="match status" value="1"/>
</dbReference>
<keyword evidence="5" id="KW-1185">Reference proteome</keyword>
<dbReference type="OrthoDB" id="47374at2759"/>
<dbReference type="InterPro" id="IPR000182">
    <property type="entry name" value="GNAT_dom"/>
</dbReference>
<gene>
    <name evidence="4" type="ORF">PROFUN_08064</name>
</gene>
<sequence length="154" mass="17510">MEIMFEPLTAQNVDQARLLNAVLFPGLYQPRFYSEVSKSIGQVYDGFLVKQGSSTIGGIICRSDRDNGSCRLYIVTLGVLAPYRREGLGRQLLKRIEELASNHSALSLYLHVNIGNDEAVSFYTNSLFQIKERIPNYYRRTNPPDAFLLQKDLM</sequence>
<dbReference type="CDD" id="cd04301">
    <property type="entry name" value="NAT_SF"/>
    <property type="match status" value="1"/>
</dbReference>
<dbReference type="SUPFAM" id="SSF55729">
    <property type="entry name" value="Acyl-CoA N-acyltransferases (Nat)"/>
    <property type="match status" value="1"/>
</dbReference>
<dbReference type="AlphaFoldDB" id="A0A2P6NKM9"/>
<keyword evidence="1" id="KW-0808">Transferase</keyword>
<dbReference type="PANTHER" id="PTHR42919">
    <property type="entry name" value="N-ALPHA-ACETYLTRANSFERASE"/>
    <property type="match status" value="1"/>
</dbReference>
<dbReference type="Pfam" id="PF00583">
    <property type="entry name" value="Acetyltransf_1"/>
    <property type="match status" value="1"/>
</dbReference>
<dbReference type="EMBL" id="MDYQ01000062">
    <property type="protein sequence ID" value="PRP84479.1"/>
    <property type="molecule type" value="Genomic_DNA"/>
</dbReference>
<dbReference type="InterPro" id="IPR051556">
    <property type="entry name" value="N-term/lysine_N-AcTrnsfr"/>
</dbReference>
<dbReference type="GO" id="GO:0016747">
    <property type="term" value="F:acyltransferase activity, transferring groups other than amino-acyl groups"/>
    <property type="evidence" value="ECO:0007669"/>
    <property type="project" value="InterPro"/>
</dbReference>